<protein>
    <submittedName>
        <fullName evidence="1">Uncharacterized protein</fullName>
    </submittedName>
</protein>
<proteinExistence type="predicted"/>
<sequence length="241" mass="26561">MTEQAGATSATNNMTAFRNAPLPFDVGLCVLDTTDIMPIARNWPAYDGWETFRSGLYRSLLPADVVRSCTARIEKASNERVRGLIAQVSACGFNTNGPDRIVGPLLVVAEAAAIKALYDGSYGLTDIGRIEDPEMGELIRTVTAWDGGIEPVIWSETEVEDHCTSMDYRYHYNNRKAVNTPSLEASYREGFNRQMRGGCSAELINTWFVEHAASIVLITKGAVAKNPEWLSMMKMAEDTPI</sequence>
<reference evidence="1" key="1">
    <citation type="submission" date="2012-08" db="EMBL/GenBank/DDBJ databases">
        <title>Genome analysis of Colletotrichum orbiculare and Colletotrichum fructicola.</title>
        <authorList>
            <person name="Gan P.H.P."/>
            <person name="Ikeda K."/>
            <person name="Irieda H."/>
            <person name="Narusaka M."/>
            <person name="O'Connell R.J."/>
            <person name="Narusaka Y."/>
            <person name="Takano Y."/>
            <person name="Kubo Y."/>
            <person name="Shirasu K."/>
        </authorList>
    </citation>
    <scope>NUCLEOTIDE SEQUENCE</scope>
    <source>
        <strain evidence="1">Nara gc5</strain>
    </source>
</reference>
<dbReference type="AlphaFoldDB" id="L2GGY3"/>
<accession>L2GGY3</accession>
<evidence type="ECO:0000313" key="1">
    <source>
        <dbReference type="EMBL" id="ELA37877.1"/>
    </source>
</evidence>
<gene>
    <name evidence="1" type="ORF">CGGC5_15354</name>
</gene>
<organism evidence="1">
    <name type="scientific">Colletotrichum fructicola (strain Nara gc5)</name>
    <name type="common">Anthracnose fungus</name>
    <name type="synonym">Colletotrichum gloeosporioides (strain Nara gc5)</name>
    <dbReference type="NCBI Taxonomy" id="1213859"/>
    <lineage>
        <taxon>Eukaryota</taxon>
        <taxon>Fungi</taxon>
        <taxon>Dikarya</taxon>
        <taxon>Ascomycota</taxon>
        <taxon>Pezizomycotina</taxon>
        <taxon>Sordariomycetes</taxon>
        <taxon>Hypocreomycetidae</taxon>
        <taxon>Glomerellales</taxon>
        <taxon>Glomerellaceae</taxon>
        <taxon>Colletotrichum</taxon>
        <taxon>Colletotrichum gloeosporioides species complex</taxon>
    </lineage>
</organism>
<dbReference type="EMBL" id="KB020299">
    <property type="protein sequence ID" value="ELA37877.1"/>
    <property type="molecule type" value="Genomic_DNA"/>
</dbReference>
<name>L2GGY3_COLFN</name>
<dbReference type="HOGENOM" id="CLU_1151707_0_0_1"/>